<name>A0A397PBX7_9SPHN</name>
<evidence type="ECO:0000313" key="4">
    <source>
        <dbReference type="Proteomes" id="UP000266568"/>
    </source>
</evidence>
<accession>A0A397PBX7</accession>
<comment type="caution">
    <text evidence="3">The sequence shown here is derived from an EMBL/GenBank/DDBJ whole genome shotgun (WGS) entry which is preliminary data.</text>
</comment>
<keyword evidence="1" id="KW-0460">Magnesium</keyword>
<dbReference type="SUPFAM" id="SSF88723">
    <property type="entry name" value="PIN domain-like"/>
    <property type="match status" value="1"/>
</dbReference>
<dbReference type="RefSeq" id="WP_037491286.1">
    <property type="nucleotide sequence ID" value="NZ_QXDC01000002.1"/>
</dbReference>
<dbReference type="Pfam" id="PF01850">
    <property type="entry name" value="PIN"/>
    <property type="match status" value="1"/>
</dbReference>
<dbReference type="InterPro" id="IPR051619">
    <property type="entry name" value="TypeII_TA_RNase_PINc/VapC"/>
</dbReference>
<evidence type="ECO:0000259" key="2">
    <source>
        <dbReference type="Pfam" id="PF01850"/>
    </source>
</evidence>
<dbReference type="EMBL" id="QXDC01000002">
    <property type="protein sequence ID" value="RIA45903.1"/>
    <property type="molecule type" value="Genomic_DNA"/>
</dbReference>
<dbReference type="Proteomes" id="UP000266568">
    <property type="component" value="Unassembled WGS sequence"/>
</dbReference>
<dbReference type="AlphaFoldDB" id="A0A397PBX7"/>
<dbReference type="InterPro" id="IPR029060">
    <property type="entry name" value="PIN-like_dom_sf"/>
</dbReference>
<dbReference type="OrthoDB" id="1524147at2"/>
<dbReference type="PANTHER" id="PTHR35901:SF1">
    <property type="entry name" value="EXONUCLEASE VAPC9"/>
    <property type="match status" value="1"/>
</dbReference>
<evidence type="ECO:0000256" key="1">
    <source>
        <dbReference type="ARBA" id="ARBA00022842"/>
    </source>
</evidence>
<organism evidence="3 4">
    <name type="scientific">Hephaestia caeni</name>
    <dbReference type="NCBI Taxonomy" id="645617"/>
    <lineage>
        <taxon>Bacteria</taxon>
        <taxon>Pseudomonadati</taxon>
        <taxon>Pseudomonadota</taxon>
        <taxon>Alphaproteobacteria</taxon>
        <taxon>Sphingomonadales</taxon>
        <taxon>Sphingomonadaceae</taxon>
        <taxon>Hephaestia</taxon>
    </lineage>
</organism>
<protein>
    <submittedName>
        <fullName evidence="3">Putative nucleic acid-binding protein</fullName>
    </submittedName>
</protein>
<keyword evidence="4" id="KW-1185">Reference proteome</keyword>
<reference evidence="3 4" key="1">
    <citation type="submission" date="2018-08" db="EMBL/GenBank/DDBJ databases">
        <title>Genomic Encyclopedia of Type Strains, Phase IV (KMG-IV): sequencing the most valuable type-strain genomes for metagenomic binning, comparative biology and taxonomic classification.</title>
        <authorList>
            <person name="Goeker M."/>
        </authorList>
    </citation>
    <scope>NUCLEOTIDE SEQUENCE [LARGE SCALE GENOMIC DNA]</scope>
    <source>
        <strain evidence="3 4">DSM 25527</strain>
    </source>
</reference>
<evidence type="ECO:0000313" key="3">
    <source>
        <dbReference type="EMBL" id="RIA45903.1"/>
    </source>
</evidence>
<dbReference type="InterPro" id="IPR044153">
    <property type="entry name" value="PIN_Pae0151-like"/>
</dbReference>
<feature type="domain" description="PIN" evidence="2">
    <location>
        <begin position="3"/>
        <end position="120"/>
    </location>
</feature>
<dbReference type="Gene3D" id="3.40.50.1010">
    <property type="entry name" value="5'-nuclease"/>
    <property type="match status" value="1"/>
</dbReference>
<dbReference type="CDD" id="cd09873">
    <property type="entry name" value="PIN_Pae0151-like"/>
    <property type="match status" value="1"/>
</dbReference>
<sequence length="147" mass="16078">MRIVIDASIAVKWVVTEDGTDEAVSLLSGHHLSAPDLLIAECANILWKKVRLTEMSADEAMVAMRIIQRANLELCPMRSLMEPAAKLAIDLDHPAYDCVYLALAMSQGWQFVTSDARFLEKVRQSSPAAAQSILSLKEVAGGSGERH</sequence>
<dbReference type="InterPro" id="IPR002716">
    <property type="entry name" value="PIN_dom"/>
</dbReference>
<gene>
    <name evidence="3" type="ORF">DFR49_0432</name>
</gene>
<proteinExistence type="predicted"/>
<dbReference type="PANTHER" id="PTHR35901">
    <property type="entry name" value="RIBONUCLEASE VAPC3"/>
    <property type="match status" value="1"/>
</dbReference>